<comment type="caution">
    <text evidence="7">The sequence shown here is derived from an EMBL/GenBank/DDBJ whole genome shotgun (WGS) entry which is preliminary data.</text>
</comment>
<dbReference type="Gene3D" id="3.30.1330.60">
    <property type="entry name" value="OmpA-like domain"/>
    <property type="match status" value="1"/>
</dbReference>
<evidence type="ECO:0000256" key="1">
    <source>
        <dbReference type="ARBA" id="ARBA00004442"/>
    </source>
</evidence>
<dbReference type="EMBL" id="JBHUER010000010">
    <property type="protein sequence ID" value="MFD1704142.1"/>
    <property type="molecule type" value="Genomic_DNA"/>
</dbReference>
<keyword evidence="8" id="KW-1185">Reference proteome</keyword>
<name>A0ABW4KAZ5_9HYPH</name>
<organism evidence="7 8">
    <name type="scientific">Methylopila henanensis</name>
    <dbReference type="NCBI Taxonomy" id="873516"/>
    <lineage>
        <taxon>Bacteria</taxon>
        <taxon>Pseudomonadati</taxon>
        <taxon>Pseudomonadota</taxon>
        <taxon>Alphaproteobacteria</taxon>
        <taxon>Hyphomicrobiales</taxon>
        <taxon>Methylopilaceae</taxon>
        <taxon>Methylopila</taxon>
    </lineage>
</organism>
<dbReference type="SUPFAM" id="SSF103088">
    <property type="entry name" value="OmpA-like"/>
    <property type="match status" value="1"/>
</dbReference>
<dbReference type="Pfam" id="PF00691">
    <property type="entry name" value="OmpA"/>
    <property type="match status" value="1"/>
</dbReference>
<gene>
    <name evidence="7" type="ORF">ACFSCV_14145</name>
</gene>
<feature type="domain" description="OmpA-like" evidence="6">
    <location>
        <begin position="224"/>
        <end position="344"/>
    </location>
</feature>
<evidence type="ECO:0000256" key="5">
    <source>
        <dbReference type="SAM" id="MobiDB-lite"/>
    </source>
</evidence>
<dbReference type="PROSITE" id="PS51123">
    <property type="entry name" value="OMPA_2"/>
    <property type="match status" value="1"/>
</dbReference>
<dbReference type="InterPro" id="IPR006665">
    <property type="entry name" value="OmpA-like"/>
</dbReference>
<dbReference type="PANTHER" id="PTHR30329">
    <property type="entry name" value="STATOR ELEMENT OF FLAGELLAR MOTOR COMPLEX"/>
    <property type="match status" value="1"/>
</dbReference>
<dbReference type="PRINTS" id="PR01021">
    <property type="entry name" value="OMPADOMAIN"/>
</dbReference>
<evidence type="ECO:0000256" key="4">
    <source>
        <dbReference type="PROSITE-ProRule" id="PRU00473"/>
    </source>
</evidence>
<protein>
    <submittedName>
        <fullName evidence="7">OmpA family protein</fullName>
    </submittedName>
</protein>
<dbReference type="PANTHER" id="PTHR30329:SF21">
    <property type="entry name" value="LIPOPROTEIN YIAD-RELATED"/>
    <property type="match status" value="1"/>
</dbReference>
<dbReference type="Proteomes" id="UP001597308">
    <property type="component" value="Unassembled WGS sequence"/>
</dbReference>
<accession>A0ABW4KAZ5</accession>
<evidence type="ECO:0000256" key="3">
    <source>
        <dbReference type="ARBA" id="ARBA00023237"/>
    </source>
</evidence>
<dbReference type="InterPro" id="IPR050330">
    <property type="entry name" value="Bact_OuterMem_StrucFunc"/>
</dbReference>
<sequence>MRELREDRRDQARDDRRDDRRDRRQEGRTADQERRIERLEQRIREERREDRADRRDERIDRLRDQRRERRDGDRIIITEGDRTIIREGGRTYIRRDEGLRFRDGSRDWREERRGSETVRISVRPDGSEIYTYVDDDGRLLRRSRRYRGEEVVLIDNRPRGGFRGGAFVPLDLPPPVIEIPREEYIVDADEASYGQIERAFTAPPVRKLERKYTLDEVRYNPPLRESVRSVDLDSITFDTGSWEVRDDQITKLENIGLAMEDAVKKDPKTIFMIEGHTDAVGSDDDNLSLSDRRAESVASVLTKYFNVPAENLTTQGYGEQYLKVKTDGPEERNRRVAIRNITPLLQTSSAD</sequence>
<evidence type="ECO:0000256" key="2">
    <source>
        <dbReference type="ARBA" id="ARBA00023136"/>
    </source>
</evidence>
<dbReference type="CDD" id="cd07185">
    <property type="entry name" value="OmpA_C-like"/>
    <property type="match status" value="1"/>
</dbReference>
<proteinExistence type="predicted"/>
<reference evidence="8" key="1">
    <citation type="journal article" date="2019" name="Int. J. Syst. Evol. Microbiol.">
        <title>The Global Catalogue of Microorganisms (GCM) 10K type strain sequencing project: providing services to taxonomists for standard genome sequencing and annotation.</title>
        <authorList>
            <consortium name="The Broad Institute Genomics Platform"/>
            <consortium name="The Broad Institute Genome Sequencing Center for Infectious Disease"/>
            <person name="Wu L."/>
            <person name="Ma J."/>
        </authorList>
    </citation>
    <scope>NUCLEOTIDE SEQUENCE [LARGE SCALE GENOMIC DNA]</scope>
    <source>
        <strain evidence="8">KCTC 23707</strain>
    </source>
</reference>
<comment type="subcellular location">
    <subcellularLocation>
        <location evidence="1">Cell outer membrane</location>
    </subcellularLocation>
</comment>
<dbReference type="InterPro" id="IPR036737">
    <property type="entry name" value="OmpA-like_sf"/>
</dbReference>
<keyword evidence="2 4" id="KW-0472">Membrane</keyword>
<evidence type="ECO:0000313" key="8">
    <source>
        <dbReference type="Proteomes" id="UP001597308"/>
    </source>
</evidence>
<dbReference type="RefSeq" id="WP_378800218.1">
    <property type="nucleotide sequence ID" value="NZ_JBHUER010000010.1"/>
</dbReference>
<keyword evidence="3" id="KW-0998">Cell outer membrane</keyword>
<evidence type="ECO:0000259" key="6">
    <source>
        <dbReference type="PROSITE" id="PS51123"/>
    </source>
</evidence>
<feature type="region of interest" description="Disordered" evidence="5">
    <location>
        <begin position="1"/>
        <end position="36"/>
    </location>
</feature>
<dbReference type="InterPro" id="IPR006664">
    <property type="entry name" value="OMP_bac"/>
</dbReference>
<evidence type="ECO:0000313" key="7">
    <source>
        <dbReference type="EMBL" id="MFD1704142.1"/>
    </source>
</evidence>